<name>A0AAV4WKE6_9ARAC</name>
<accession>A0AAV4WKE6</accession>
<reference evidence="1 2" key="1">
    <citation type="submission" date="2021-06" db="EMBL/GenBank/DDBJ databases">
        <title>Caerostris darwini draft genome.</title>
        <authorList>
            <person name="Kono N."/>
            <person name="Arakawa K."/>
        </authorList>
    </citation>
    <scope>NUCLEOTIDE SEQUENCE [LARGE SCALE GENOMIC DNA]</scope>
</reference>
<organism evidence="1 2">
    <name type="scientific">Caerostris darwini</name>
    <dbReference type="NCBI Taxonomy" id="1538125"/>
    <lineage>
        <taxon>Eukaryota</taxon>
        <taxon>Metazoa</taxon>
        <taxon>Ecdysozoa</taxon>
        <taxon>Arthropoda</taxon>
        <taxon>Chelicerata</taxon>
        <taxon>Arachnida</taxon>
        <taxon>Araneae</taxon>
        <taxon>Araneomorphae</taxon>
        <taxon>Entelegynae</taxon>
        <taxon>Araneoidea</taxon>
        <taxon>Araneidae</taxon>
        <taxon>Caerostris</taxon>
    </lineage>
</organism>
<gene>
    <name evidence="1" type="ORF">CDAR_553831</name>
</gene>
<sequence>MATVDPEYKISLLEIKLLRPNSTALQKSQPCPLFQTQPKKKNFHKSPNSKLGEPFTRYSSGLGTHKCKAPSNTLYCPVVIQNLPPVLWFENDVSKVSTRNTILKLQIDRNLSRHRFSHCPGIRDDNQSNREQIIYISAHKSIKSSLDACPSRILAMNVKLSRAICCRKGSPDVNSLKAASIFFRWPIRIANCVAGKKKVFRAFIRQQTGQCRNQDLLANSARSAES</sequence>
<keyword evidence="2" id="KW-1185">Reference proteome</keyword>
<evidence type="ECO:0000313" key="2">
    <source>
        <dbReference type="Proteomes" id="UP001054837"/>
    </source>
</evidence>
<dbReference type="AlphaFoldDB" id="A0AAV4WKE6"/>
<protein>
    <submittedName>
        <fullName evidence="1">Uncharacterized protein</fullName>
    </submittedName>
</protein>
<comment type="caution">
    <text evidence="1">The sequence shown here is derived from an EMBL/GenBank/DDBJ whole genome shotgun (WGS) entry which is preliminary data.</text>
</comment>
<proteinExistence type="predicted"/>
<dbReference type="EMBL" id="BPLQ01014758">
    <property type="protein sequence ID" value="GIY83006.1"/>
    <property type="molecule type" value="Genomic_DNA"/>
</dbReference>
<evidence type="ECO:0000313" key="1">
    <source>
        <dbReference type="EMBL" id="GIY83006.1"/>
    </source>
</evidence>
<dbReference type="Proteomes" id="UP001054837">
    <property type="component" value="Unassembled WGS sequence"/>
</dbReference>